<accession>A0ABZ2XPT6</accession>
<name>A0ABZ2XPT6_9RHOB</name>
<dbReference type="EMBL" id="CP123584">
    <property type="protein sequence ID" value="WZK87897.1"/>
    <property type="molecule type" value="Genomic_DNA"/>
</dbReference>
<keyword evidence="1" id="KW-0472">Membrane</keyword>
<keyword evidence="1" id="KW-0812">Transmembrane</keyword>
<organism evidence="2 3">
    <name type="scientific">Aliisedimentitalea scapharcae</name>
    <dbReference type="NCBI Taxonomy" id="1524259"/>
    <lineage>
        <taxon>Bacteria</taxon>
        <taxon>Pseudomonadati</taxon>
        <taxon>Pseudomonadota</taxon>
        <taxon>Alphaproteobacteria</taxon>
        <taxon>Rhodobacterales</taxon>
        <taxon>Roseobacteraceae</taxon>
        <taxon>Aliisedimentitalea</taxon>
    </lineage>
</organism>
<dbReference type="RefSeq" id="WP_406645230.1">
    <property type="nucleotide sequence ID" value="NZ_CP123584.1"/>
</dbReference>
<keyword evidence="3" id="KW-1185">Reference proteome</keyword>
<gene>
    <name evidence="2" type="ORF">QEZ52_14955</name>
</gene>
<keyword evidence="1" id="KW-1133">Transmembrane helix</keyword>
<dbReference type="Proteomes" id="UP001623232">
    <property type="component" value="Chromosome"/>
</dbReference>
<dbReference type="Pfam" id="PF10658">
    <property type="entry name" value="DUF2484"/>
    <property type="match status" value="1"/>
</dbReference>
<dbReference type="InterPro" id="IPR018919">
    <property type="entry name" value="DUF2484"/>
</dbReference>
<feature type="transmembrane region" description="Helical" evidence="1">
    <location>
        <begin position="35"/>
        <end position="64"/>
    </location>
</feature>
<evidence type="ECO:0000256" key="1">
    <source>
        <dbReference type="SAM" id="Phobius"/>
    </source>
</evidence>
<protein>
    <submittedName>
        <fullName evidence="2">DUF2484 family protein</fullName>
    </submittedName>
</protein>
<evidence type="ECO:0000313" key="2">
    <source>
        <dbReference type="EMBL" id="WZK87897.1"/>
    </source>
</evidence>
<sequence length="91" mass="9979">MSAAVLISALWVLAATGVAMLPMHRQYTPGVALLALAPVVIAWLGLAHGWLAALAALAAFVSMFRHPLRYFWTRWRGRIHKTSQDSPTETP</sequence>
<evidence type="ECO:0000313" key="3">
    <source>
        <dbReference type="Proteomes" id="UP001623232"/>
    </source>
</evidence>
<proteinExistence type="predicted"/>
<reference evidence="2 3" key="1">
    <citation type="submission" date="2023-04" db="EMBL/GenBank/DDBJ databases">
        <title>Complete genome sequence of Alisedimentitalea scapharcae.</title>
        <authorList>
            <person name="Rong J.-C."/>
            <person name="Yi M.-L."/>
            <person name="Zhao Q."/>
        </authorList>
    </citation>
    <scope>NUCLEOTIDE SEQUENCE [LARGE SCALE GENOMIC DNA]</scope>
    <source>
        <strain evidence="2 3">KCTC 42119</strain>
    </source>
</reference>